<keyword evidence="2" id="KW-0732">Signal</keyword>
<keyword evidence="4" id="KW-1185">Reference proteome</keyword>
<feature type="transmembrane region" description="Helical" evidence="1">
    <location>
        <begin position="125"/>
        <end position="146"/>
    </location>
</feature>
<gene>
    <name evidence="3" type="ORF">Rhopal_000424-T1</name>
</gene>
<keyword evidence="1" id="KW-0472">Membrane</keyword>
<reference evidence="3 4" key="1">
    <citation type="submission" date="2021-12" db="EMBL/GenBank/DDBJ databases">
        <title>High titer production of polyol ester of fatty acids by Rhodotorula paludigena BS15 towards product separation-free biomass refinery.</title>
        <authorList>
            <person name="Mano J."/>
            <person name="Ono H."/>
            <person name="Tanaka T."/>
            <person name="Naito K."/>
            <person name="Sushida H."/>
            <person name="Ike M."/>
            <person name="Tokuyasu K."/>
            <person name="Kitaoka M."/>
        </authorList>
    </citation>
    <scope>NUCLEOTIDE SEQUENCE [LARGE SCALE GENOMIC DNA]</scope>
    <source>
        <strain evidence="3 4">BS15</strain>
    </source>
</reference>
<evidence type="ECO:0000256" key="1">
    <source>
        <dbReference type="SAM" id="Phobius"/>
    </source>
</evidence>
<organism evidence="3 4">
    <name type="scientific">Rhodotorula paludigena</name>
    <dbReference type="NCBI Taxonomy" id="86838"/>
    <lineage>
        <taxon>Eukaryota</taxon>
        <taxon>Fungi</taxon>
        <taxon>Dikarya</taxon>
        <taxon>Basidiomycota</taxon>
        <taxon>Pucciniomycotina</taxon>
        <taxon>Microbotryomycetes</taxon>
        <taxon>Sporidiobolales</taxon>
        <taxon>Sporidiobolaceae</taxon>
        <taxon>Rhodotorula</taxon>
    </lineage>
</organism>
<evidence type="ECO:0000313" key="4">
    <source>
        <dbReference type="Proteomes" id="UP001342314"/>
    </source>
</evidence>
<evidence type="ECO:0000313" key="3">
    <source>
        <dbReference type="EMBL" id="GJN87475.1"/>
    </source>
</evidence>
<dbReference type="AlphaFoldDB" id="A0AAV5GCJ7"/>
<sequence length="187" mass="20685">MATETAATRWLVLTGALLYPPRLAVIVGDAKPVSTSTVVVKDAWLSFDVSGVPFVEPCYANVLLKGFNDEEGLALAEKDGEAYRRYHTLVLRGAFLNALSRPFLIHLISLRPFDRSSRLKALARAFYRLCLIPSFLLFYLPARIFAAPAWAEMGGYLLGQGVVKLKALERLARGFVGSGWRNDLVKP</sequence>
<name>A0AAV5GCJ7_9BASI</name>
<dbReference type="EMBL" id="BQKY01000001">
    <property type="protein sequence ID" value="GJN87475.1"/>
    <property type="molecule type" value="Genomic_DNA"/>
</dbReference>
<evidence type="ECO:0000256" key="2">
    <source>
        <dbReference type="SAM" id="SignalP"/>
    </source>
</evidence>
<feature type="signal peptide" evidence="2">
    <location>
        <begin position="1"/>
        <end position="24"/>
    </location>
</feature>
<keyword evidence="1" id="KW-1133">Transmembrane helix</keyword>
<proteinExistence type="predicted"/>
<comment type="caution">
    <text evidence="3">The sequence shown here is derived from an EMBL/GenBank/DDBJ whole genome shotgun (WGS) entry which is preliminary data.</text>
</comment>
<feature type="chain" id="PRO_5043607619" evidence="2">
    <location>
        <begin position="25"/>
        <end position="187"/>
    </location>
</feature>
<keyword evidence="1" id="KW-0812">Transmembrane</keyword>
<dbReference type="Proteomes" id="UP001342314">
    <property type="component" value="Unassembled WGS sequence"/>
</dbReference>
<protein>
    <submittedName>
        <fullName evidence="3">Uncharacterized protein</fullName>
    </submittedName>
</protein>
<accession>A0AAV5GCJ7</accession>